<dbReference type="Pfam" id="PF02547">
    <property type="entry name" value="Queuosine_synth"/>
    <property type="match status" value="1"/>
</dbReference>
<keyword evidence="3 5" id="KW-0949">S-adenosyl-L-methionine</keyword>
<reference evidence="6 7" key="1">
    <citation type="submission" date="2020-08" db="EMBL/GenBank/DDBJ databases">
        <title>A Genomic Blueprint of the Chicken Gut Microbiome.</title>
        <authorList>
            <person name="Gilroy R."/>
            <person name="Ravi A."/>
            <person name="Getino M."/>
            <person name="Pursley I."/>
            <person name="Horton D.L."/>
            <person name="Alikhan N.-F."/>
            <person name="Baker D."/>
            <person name="Gharbi K."/>
            <person name="Hall N."/>
            <person name="Watson M."/>
            <person name="Adriaenssens E.M."/>
            <person name="Foster-Nyarko E."/>
            <person name="Jarju S."/>
            <person name="Secka A."/>
            <person name="Antonio M."/>
            <person name="Oren A."/>
            <person name="Chaudhuri R."/>
            <person name="La Ragione R.M."/>
            <person name="Hildebrand F."/>
            <person name="Pallen M.J."/>
        </authorList>
    </citation>
    <scope>NUCLEOTIDE SEQUENCE [LARGE SCALE GENOMIC DNA]</scope>
    <source>
        <strain evidence="6 7">Sa3CUN1</strain>
    </source>
</reference>
<proteinExistence type="inferred from homology"/>
<dbReference type="EC" id="2.4.99.17" evidence="5"/>
<dbReference type="Gene3D" id="3.40.1780.10">
    <property type="entry name" value="QueA-like"/>
    <property type="match status" value="1"/>
</dbReference>
<accession>A0ABR8Q3V1</accession>
<dbReference type="InterPro" id="IPR003699">
    <property type="entry name" value="QueA"/>
</dbReference>
<dbReference type="HAMAP" id="MF_00113">
    <property type="entry name" value="QueA"/>
    <property type="match status" value="1"/>
</dbReference>
<comment type="catalytic activity">
    <reaction evidence="5">
        <text>7-aminomethyl-7-carbaguanosine(34) in tRNA + S-adenosyl-L-methionine = epoxyqueuosine(34) in tRNA + adenine + L-methionine + 2 H(+)</text>
        <dbReference type="Rhea" id="RHEA:32155"/>
        <dbReference type="Rhea" id="RHEA-COMP:10342"/>
        <dbReference type="Rhea" id="RHEA-COMP:18582"/>
        <dbReference type="ChEBI" id="CHEBI:15378"/>
        <dbReference type="ChEBI" id="CHEBI:16708"/>
        <dbReference type="ChEBI" id="CHEBI:57844"/>
        <dbReference type="ChEBI" id="CHEBI:59789"/>
        <dbReference type="ChEBI" id="CHEBI:82833"/>
        <dbReference type="ChEBI" id="CHEBI:194443"/>
        <dbReference type="EC" id="2.4.99.17"/>
    </reaction>
</comment>
<evidence type="ECO:0000256" key="1">
    <source>
        <dbReference type="ARBA" id="ARBA00022490"/>
    </source>
</evidence>
<dbReference type="Gene3D" id="2.40.10.240">
    <property type="entry name" value="QueA-like"/>
    <property type="match status" value="1"/>
</dbReference>
<comment type="subcellular location">
    <subcellularLocation>
        <location evidence="5">Cytoplasm</location>
    </subcellularLocation>
</comment>
<dbReference type="PANTHER" id="PTHR30307:SF0">
    <property type="entry name" value="S-ADENOSYLMETHIONINE:TRNA RIBOSYLTRANSFERASE-ISOMERASE"/>
    <property type="match status" value="1"/>
</dbReference>
<evidence type="ECO:0000256" key="5">
    <source>
        <dbReference type="HAMAP-Rule" id="MF_00113"/>
    </source>
</evidence>
<dbReference type="RefSeq" id="WP_191749774.1">
    <property type="nucleotide sequence ID" value="NZ_JACSQZ010000022.1"/>
</dbReference>
<keyword evidence="2 5" id="KW-0808">Transferase</keyword>
<dbReference type="PANTHER" id="PTHR30307">
    <property type="entry name" value="S-ADENOSYLMETHIONINE:TRNA RIBOSYLTRANSFERASE-ISOMERASE"/>
    <property type="match status" value="1"/>
</dbReference>
<comment type="similarity">
    <text evidence="5">Belongs to the QueA family.</text>
</comment>
<dbReference type="NCBIfam" id="TIGR00113">
    <property type="entry name" value="queA"/>
    <property type="match status" value="1"/>
</dbReference>
<name>A0ABR8Q3V1_9CLOT</name>
<evidence type="ECO:0000256" key="2">
    <source>
        <dbReference type="ARBA" id="ARBA00022679"/>
    </source>
</evidence>
<dbReference type="GO" id="GO:0051075">
    <property type="term" value="F:S-adenosylmethionine:tRNA ribosyltransferase-isomerase activity"/>
    <property type="evidence" value="ECO:0007669"/>
    <property type="project" value="UniProtKB-EC"/>
</dbReference>
<comment type="subunit">
    <text evidence="5">Monomer.</text>
</comment>
<evidence type="ECO:0000256" key="4">
    <source>
        <dbReference type="ARBA" id="ARBA00022785"/>
    </source>
</evidence>
<evidence type="ECO:0000256" key="3">
    <source>
        <dbReference type="ARBA" id="ARBA00022691"/>
    </source>
</evidence>
<comment type="function">
    <text evidence="5">Transfers and isomerizes the ribose moiety from AdoMet to the 7-aminomethyl group of 7-deazaguanine (preQ1-tRNA) to give epoxyqueuosine (oQ-tRNA).</text>
</comment>
<comment type="caution">
    <text evidence="6">The sequence shown here is derived from an EMBL/GenBank/DDBJ whole genome shotgun (WGS) entry which is preliminary data.</text>
</comment>
<dbReference type="InterPro" id="IPR042119">
    <property type="entry name" value="QueA_dom2"/>
</dbReference>
<evidence type="ECO:0000313" key="6">
    <source>
        <dbReference type="EMBL" id="MBD7915009.1"/>
    </source>
</evidence>
<keyword evidence="1 5" id="KW-0963">Cytoplasm</keyword>
<dbReference type="Proteomes" id="UP000640335">
    <property type="component" value="Unassembled WGS sequence"/>
</dbReference>
<dbReference type="NCBIfam" id="NF001140">
    <property type="entry name" value="PRK00147.1"/>
    <property type="match status" value="1"/>
</dbReference>
<evidence type="ECO:0000313" key="7">
    <source>
        <dbReference type="Proteomes" id="UP000640335"/>
    </source>
</evidence>
<dbReference type="InterPro" id="IPR042118">
    <property type="entry name" value="QueA_dom1"/>
</dbReference>
<keyword evidence="7" id="KW-1185">Reference proteome</keyword>
<dbReference type="SUPFAM" id="SSF111337">
    <property type="entry name" value="QueA-like"/>
    <property type="match status" value="1"/>
</dbReference>
<protein>
    <recommendedName>
        <fullName evidence="5">S-adenosylmethionine:tRNA ribosyltransferase-isomerase</fullName>
        <ecNumber evidence="5">2.4.99.17</ecNumber>
    </recommendedName>
    <alternativeName>
        <fullName evidence="5">Queuosine biosynthesis protein QueA</fullName>
    </alternativeName>
</protein>
<sequence>MKVSDFDFYLPEELIAQHPLEKRDASKLMVLDKMTGSIEHKSFHDVIEYLNEGDTLVLNNTRVMPARLIGEKEETGGKIEFLLLKRVEGDKWECLAKPGKKAKIGQSFTFGEGKLKCKVVDIVEEGNRIIEFSYDGIFEQVLDELGEMPLPPYITEKLDDKERYQTVYSKEKGSAAAPTAGLHFTEELLNEIKKKGVNIAYLTLHVGLGTFRPVKVDDINEHIMHSEYYHLDKENADLINETKKRGNKIIAVGTTSTRTLETIGDENGFVREQSGWTDIFIYPGYKYKVIDELITNFHLPESTLIMLVSALAGKENVMNAYNTAVKEEYRFFSFGDSMIIKE</sequence>
<gene>
    <name evidence="5 6" type="primary">queA</name>
    <name evidence="6" type="ORF">H9660_07590</name>
</gene>
<dbReference type="EMBL" id="JACSQZ010000022">
    <property type="protein sequence ID" value="MBD7915009.1"/>
    <property type="molecule type" value="Genomic_DNA"/>
</dbReference>
<organism evidence="6 7">
    <name type="scientific">Clostridium gallinarum</name>
    <dbReference type="NCBI Taxonomy" id="2762246"/>
    <lineage>
        <taxon>Bacteria</taxon>
        <taxon>Bacillati</taxon>
        <taxon>Bacillota</taxon>
        <taxon>Clostridia</taxon>
        <taxon>Eubacteriales</taxon>
        <taxon>Clostridiaceae</taxon>
        <taxon>Clostridium</taxon>
    </lineage>
</organism>
<dbReference type="InterPro" id="IPR036100">
    <property type="entry name" value="QueA_sf"/>
</dbReference>
<keyword evidence="6" id="KW-0328">Glycosyltransferase</keyword>
<keyword evidence="4 5" id="KW-0671">Queuosine biosynthesis</keyword>
<comment type="pathway">
    <text evidence="5">tRNA modification; tRNA-queuosine biosynthesis.</text>
</comment>